<reference evidence="1" key="1">
    <citation type="journal article" date="2015" name="Nature">
        <title>Complex archaea that bridge the gap between prokaryotes and eukaryotes.</title>
        <authorList>
            <person name="Spang A."/>
            <person name="Saw J.H."/>
            <person name="Jorgensen S.L."/>
            <person name="Zaremba-Niedzwiedzka K."/>
            <person name="Martijn J."/>
            <person name="Lind A.E."/>
            <person name="van Eijk R."/>
            <person name="Schleper C."/>
            <person name="Guy L."/>
            <person name="Ettema T.J."/>
        </authorList>
    </citation>
    <scope>NUCLEOTIDE SEQUENCE</scope>
</reference>
<name>A0A0F9VCE0_9ZZZZ</name>
<organism evidence="1">
    <name type="scientific">marine sediment metagenome</name>
    <dbReference type="NCBI Taxonomy" id="412755"/>
    <lineage>
        <taxon>unclassified sequences</taxon>
        <taxon>metagenomes</taxon>
        <taxon>ecological metagenomes</taxon>
    </lineage>
</organism>
<evidence type="ECO:0000313" key="1">
    <source>
        <dbReference type="EMBL" id="KKN63468.1"/>
    </source>
</evidence>
<gene>
    <name evidence="1" type="ORF">LCGC14_0501290</name>
</gene>
<dbReference type="EMBL" id="LAZR01000588">
    <property type="protein sequence ID" value="KKN63468.1"/>
    <property type="molecule type" value="Genomic_DNA"/>
</dbReference>
<comment type="caution">
    <text evidence="1">The sequence shown here is derived from an EMBL/GenBank/DDBJ whole genome shotgun (WGS) entry which is preliminary data.</text>
</comment>
<dbReference type="AlphaFoldDB" id="A0A0F9VCE0"/>
<sequence>MEAVDRRFVLVADNGDRLYPYKKAQRETGRYGFALTKPGEQDRS</sequence>
<proteinExistence type="predicted"/>
<protein>
    <submittedName>
        <fullName evidence="1">Uncharacterized protein</fullName>
    </submittedName>
</protein>
<accession>A0A0F9VCE0</accession>